<sequence length="333" mass="36757">MEAVRIATPPRETDEHVIAAPAQLHHPAARKQTGTLRYERVDGRTTATYVFATYPLKFLHPRKTVRQGFDTFITYVLGYGGGLVGGDSIEIDCSVGADTTVVLGTQATTKVFKADGVDAYVRQSFTLTLAQSATLAFLPDPITCFEAAKYRQKQVFHLDPSANLVFVDWLTSGRKRNYISTGSVRDNRTEVNEHWDFSEYDNIAEIFVGGNRLLIDRVRLANEENASLRQRMYGTHVLGLMVVLGDRLKEIVDLLLEMSTRKLLHNAQEITPQGRLPSQNGFPGVIASASPLGANGVIVRFCGETTEGAMHYVKTVLASLHGTIGVAPYQENR</sequence>
<reference evidence="3" key="3">
    <citation type="submission" date="2015-02" db="UniProtKB">
        <authorList>
            <consortium name="EnsemblProtists"/>
        </authorList>
    </citation>
    <scope>IDENTIFICATION</scope>
    <source>
        <strain evidence="3">DAOM BR144</strain>
    </source>
</reference>
<dbReference type="PANTHER" id="PTHR33643:SF1">
    <property type="entry name" value="UREASE ACCESSORY PROTEIN D"/>
    <property type="match status" value="1"/>
</dbReference>
<dbReference type="HOGENOM" id="CLU_021703_0_0_1"/>
<dbReference type="OMA" id="CFRSASY"/>
<dbReference type="EMBL" id="GL376631">
    <property type="status" value="NOT_ANNOTATED_CDS"/>
    <property type="molecule type" value="Genomic_DNA"/>
</dbReference>
<dbReference type="PANTHER" id="PTHR33643">
    <property type="entry name" value="UREASE ACCESSORY PROTEIN D"/>
    <property type="match status" value="1"/>
</dbReference>
<dbReference type="EnsemblProtists" id="PYU1_T004380">
    <property type="protein sequence ID" value="PYU1_T004380"/>
    <property type="gene ID" value="PYU1_G004370"/>
</dbReference>
<evidence type="ECO:0000313" key="3">
    <source>
        <dbReference type="EnsemblProtists" id="PYU1_T004380"/>
    </source>
</evidence>
<protein>
    <recommendedName>
        <fullName evidence="5">Urease accessory protein UreD</fullName>
    </recommendedName>
</protein>
<dbReference type="GO" id="GO:0016151">
    <property type="term" value="F:nickel cation binding"/>
    <property type="evidence" value="ECO:0007669"/>
    <property type="project" value="InterPro"/>
</dbReference>
<proteinExistence type="inferred from homology"/>
<dbReference type="VEuPathDB" id="FungiDB:PYU1_G004370"/>
<organism evidence="3 4">
    <name type="scientific">Globisporangium ultimum (strain ATCC 200006 / CBS 805.95 / DAOM BR144)</name>
    <name type="common">Pythium ultimum</name>
    <dbReference type="NCBI Taxonomy" id="431595"/>
    <lineage>
        <taxon>Eukaryota</taxon>
        <taxon>Sar</taxon>
        <taxon>Stramenopiles</taxon>
        <taxon>Oomycota</taxon>
        <taxon>Peronosporomycetes</taxon>
        <taxon>Pythiales</taxon>
        <taxon>Pythiaceae</taxon>
        <taxon>Globisporangium</taxon>
    </lineage>
</organism>
<dbReference type="AlphaFoldDB" id="K3WHD8"/>
<evidence type="ECO:0000313" key="4">
    <source>
        <dbReference type="Proteomes" id="UP000019132"/>
    </source>
</evidence>
<accession>K3WHD8</accession>
<dbReference type="Proteomes" id="UP000019132">
    <property type="component" value="Unassembled WGS sequence"/>
</dbReference>
<dbReference type="STRING" id="431595.K3WHD8"/>
<keyword evidence="4" id="KW-1185">Reference proteome</keyword>
<dbReference type="InParanoid" id="K3WHD8"/>
<keyword evidence="2" id="KW-0143">Chaperone</keyword>
<name>K3WHD8_GLOUD</name>
<dbReference type="HAMAP" id="MF_01384">
    <property type="entry name" value="UreD"/>
    <property type="match status" value="1"/>
</dbReference>
<comment type="similarity">
    <text evidence="1">Belongs to the UreD family.</text>
</comment>
<evidence type="ECO:0008006" key="5">
    <source>
        <dbReference type="Google" id="ProtNLM"/>
    </source>
</evidence>
<reference evidence="4" key="1">
    <citation type="journal article" date="2010" name="Genome Biol.">
        <title>Genome sequence of the necrotrophic plant pathogen Pythium ultimum reveals original pathogenicity mechanisms and effector repertoire.</title>
        <authorList>
            <person name="Levesque C.A."/>
            <person name="Brouwer H."/>
            <person name="Cano L."/>
            <person name="Hamilton J.P."/>
            <person name="Holt C."/>
            <person name="Huitema E."/>
            <person name="Raffaele S."/>
            <person name="Robideau G.P."/>
            <person name="Thines M."/>
            <person name="Win J."/>
            <person name="Zerillo M.M."/>
            <person name="Beakes G.W."/>
            <person name="Boore J.L."/>
            <person name="Busam D."/>
            <person name="Dumas B."/>
            <person name="Ferriera S."/>
            <person name="Fuerstenberg S.I."/>
            <person name="Gachon C.M."/>
            <person name="Gaulin E."/>
            <person name="Govers F."/>
            <person name="Grenville-Briggs L."/>
            <person name="Horner N."/>
            <person name="Hostetler J."/>
            <person name="Jiang R.H."/>
            <person name="Johnson J."/>
            <person name="Krajaejun T."/>
            <person name="Lin H."/>
            <person name="Meijer H.J."/>
            <person name="Moore B."/>
            <person name="Morris P."/>
            <person name="Phuntmart V."/>
            <person name="Puiu D."/>
            <person name="Shetty J."/>
            <person name="Stajich J.E."/>
            <person name="Tripathy S."/>
            <person name="Wawra S."/>
            <person name="van West P."/>
            <person name="Whitty B.R."/>
            <person name="Coutinho P.M."/>
            <person name="Henrissat B."/>
            <person name="Martin F."/>
            <person name="Thomas P.D."/>
            <person name="Tyler B.M."/>
            <person name="De Vries R.P."/>
            <person name="Kamoun S."/>
            <person name="Yandell M."/>
            <person name="Tisserat N."/>
            <person name="Buell C.R."/>
        </authorList>
    </citation>
    <scope>NUCLEOTIDE SEQUENCE</scope>
    <source>
        <strain evidence="4">DAOM:BR144</strain>
    </source>
</reference>
<evidence type="ECO:0000256" key="2">
    <source>
        <dbReference type="ARBA" id="ARBA00023186"/>
    </source>
</evidence>
<dbReference type="InterPro" id="IPR002669">
    <property type="entry name" value="UreD"/>
</dbReference>
<evidence type="ECO:0000256" key="1">
    <source>
        <dbReference type="ARBA" id="ARBA00007177"/>
    </source>
</evidence>
<reference evidence="4" key="2">
    <citation type="submission" date="2010-04" db="EMBL/GenBank/DDBJ databases">
        <authorList>
            <person name="Buell R."/>
            <person name="Hamilton J."/>
            <person name="Hostetler J."/>
        </authorList>
    </citation>
    <scope>NUCLEOTIDE SEQUENCE [LARGE SCALE GENOMIC DNA]</scope>
    <source>
        <strain evidence="4">DAOM:BR144</strain>
    </source>
</reference>
<dbReference type="eggNOG" id="ENOG502QSQN">
    <property type="taxonomic scope" value="Eukaryota"/>
</dbReference>
<dbReference type="Pfam" id="PF01774">
    <property type="entry name" value="UreD"/>
    <property type="match status" value="1"/>
</dbReference>